<feature type="region of interest" description="Disordered" evidence="1">
    <location>
        <begin position="91"/>
        <end position="150"/>
    </location>
</feature>
<comment type="caution">
    <text evidence="3">The sequence shown here is derived from an EMBL/GenBank/DDBJ whole genome shotgun (WGS) entry which is preliminary data.</text>
</comment>
<protein>
    <recommendedName>
        <fullName evidence="2">Reverse transcriptase domain-containing protein</fullName>
    </recommendedName>
</protein>
<gene>
    <name evidence="3" type="ORF">JYZ213_LOCUS44174</name>
</gene>
<organism evidence="3 4">
    <name type="scientific">Adineta steineri</name>
    <dbReference type="NCBI Taxonomy" id="433720"/>
    <lineage>
        <taxon>Eukaryota</taxon>
        <taxon>Metazoa</taxon>
        <taxon>Spiralia</taxon>
        <taxon>Gnathifera</taxon>
        <taxon>Rotifera</taxon>
        <taxon>Eurotatoria</taxon>
        <taxon>Bdelloidea</taxon>
        <taxon>Adinetida</taxon>
        <taxon>Adinetidae</taxon>
        <taxon>Adineta</taxon>
    </lineage>
</organism>
<evidence type="ECO:0000259" key="2">
    <source>
        <dbReference type="PROSITE" id="PS50878"/>
    </source>
</evidence>
<sequence length="1360" mass="155370">MTSNSNSNRFNDGEVTEQSLSDNQNVGSINLSSLNLTNVSNSQVVHGHDSQVGLLNVNDNYNVNPSLAIDSNLMYSTSSVRRRRSIDVTDEYTDVSHKKSSKRSSNQVTDQNDPIIINSSTARVNSVISSTSDSVNQQGSGNNHDDVSVDNNKLNQRFSITNESTRYALTRFPFSPFVLQFKSGKVTVNQVKDELIRHCKTVHQIDIHILNCRLIKPSSNINQYNILIYVKDVTSFACFLNHEHWPKLLGNESYILSSLPSIPPQLCCIIKNVDLNINYDEFCEAIHNKFPEVKNIVRLKNKFQNDIKMVKLELTCPNVPIDSNLMNSTSSVRRRRSIDVTDEYTDVTYKKSSKRSSNQVTDQIDPVIINSSTARVNSVIPSTSDSVNQQGIGNNHYDVSVDNNKLNQRFSITNESTRYALTRFPFSPFVLLFKSGKVTVNQVKDELVRHCKTVHQIDIHILNCRLIKPSSNINQYNIFIYVKDVISFACFSNHEHWPKLLGNESCILSSLPSIPPQLCCIIKNVDLNIDFEEFCEAIHDKFPEVKNIVRLKNKFQNDIKMVKLELTCPNVRDKLLNDRRILINHISYVVAEFLAPAHVLICSKCMALGHFQKQCSQTKETCRTCSEVVDNMKNHICSKIEKCTHCQLNHKSTSLKCPVVKAYRAELTRKLLHLNNPPAATVDINNIMQNYVYKSSNFSLPPVSYASAINSTINSTINPIINPMMKKLDELMNTMSEMKNQLASFEVKQNTIEQFIIAKQEGDDLIKQNLDALAKNQFDMKKDVIHHGLFIDRHENVFTNLFLPMFQDFFTFISSLNKDKKGNILDTDLKDKIECYIIKMNKVKEETGPLDLSFFDKICHDFHIFAQKGENKNGGVLMLVKNFVKVSRIECKLPNVCVVDVKGVEVVRLLGVYAPTSKSWNWQDLSPYVPKKCIIYSDFNVDFCQDIQKAESLLSWADEHFLAPFLTGMPTSLRSDREVDYAFANNITITIQAYSGKANQDPVLMCEVAADYYEKFFRKSEIIRPHPYTDSPLLHHENVDELIPEVTLEELIYTVQVKRKKKSVDAHGICNYMFNFLDSTHWSLFLKLFNHSLQNTILPDAWKETRMILIAKKESICSPALTRPISLIDSFLKIGERLFLNRFRDVLLRRGLLPDNQSGFRDGFRLQTRLLLFLEDVYSLMSNSAPVCTIFIDFRSDFDQLWHSGCIGKLFRLGIPRSYILWIDAWLRCRRCYIEIKGHKSRYFNIEKGGPQGSVLTPTLFISYHCDMGQLLSSCTSHFFADDVAAILAGQMGVRFTDQCLDLEKRVKSFLDRLEFYSCLSDQPLNRSKTDALFSAHAIGLPKFTISFDSDGGDEIKWKK</sequence>
<feature type="compositionally biased region" description="Polar residues" evidence="1">
    <location>
        <begin position="103"/>
        <end position="142"/>
    </location>
</feature>
<dbReference type="InterPro" id="IPR000477">
    <property type="entry name" value="RT_dom"/>
</dbReference>
<name>A0A815UGH4_9BILA</name>
<dbReference type="PANTHER" id="PTHR36688">
    <property type="entry name" value="ENDO/EXONUCLEASE/PHOSPHATASE DOMAIN-CONTAINING PROTEIN"/>
    <property type="match status" value="1"/>
</dbReference>
<dbReference type="PROSITE" id="PS50878">
    <property type="entry name" value="RT_POL"/>
    <property type="match status" value="1"/>
</dbReference>
<dbReference type="Proteomes" id="UP000663845">
    <property type="component" value="Unassembled WGS sequence"/>
</dbReference>
<evidence type="ECO:0000256" key="1">
    <source>
        <dbReference type="SAM" id="MobiDB-lite"/>
    </source>
</evidence>
<reference evidence="3" key="1">
    <citation type="submission" date="2021-02" db="EMBL/GenBank/DDBJ databases">
        <authorList>
            <person name="Nowell W R."/>
        </authorList>
    </citation>
    <scope>NUCLEOTIDE SEQUENCE</scope>
</reference>
<dbReference type="Pfam" id="PF00078">
    <property type="entry name" value="RVT_1"/>
    <property type="match status" value="1"/>
</dbReference>
<evidence type="ECO:0000313" key="3">
    <source>
        <dbReference type="EMBL" id="CAF1513634.1"/>
    </source>
</evidence>
<dbReference type="InterPro" id="IPR052560">
    <property type="entry name" value="RdDP_mobile_element"/>
</dbReference>
<accession>A0A815UGH4</accession>
<evidence type="ECO:0000313" key="4">
    <source>
        <dbReference type="Proteomes" id="UP000663845"/>
    </source>
</evidence>
<feature type="domain" description="Reverse transcriptase" evidence="2">
    <location>
        <begin position="1091"/>
        <end position="1360"/>
    </location>
</feature>
<dbReference type="InterPro" id="IPR043502">
    <property type="entry name" value="DNA/RNA_pol_sf"/>
</dbReference>
<proteinExistence type="predicted"/>
<dbReference type="SUPFAM" id="SSF56672">
    <property type="entry name" value="DNA/RNA polymerases"/>
    <property type="match status" value="1"/>
</dbReference>
<feature type="region of interest" description="Disordered" evidence="1">
    <location>
        <begin position="1"/>
        <end position="24"/>
    </location>
</feature>
<dbReference type="PANTHER" id="PTHR36688:SF1">
    <property type="entry name" value="ENDONUCLEASE_EXONUCLEASE_PHOSPHATASE DOMAIN-CONTAINING PROTEIN"/>
    <property type="match status" value="1"/>
</dbReference>
<dbReference type="EMBL" id="CAJNOG010002669">
    <property type="protein sequence ID" value="CAF1513634.1"/>
    <property type="molecule type" value="Genomic_DNA"/>
</dbReference>